<organism evidence="1 2">
    <name type="scientific">Bacillus badius</name>
    <dbReference type="NCBI Taxonomy" id="1455"/>
    <lineage>
        <taxon>Bacteria</taxon>
        <taxon>Bacillati</taxon>
        <taxon>Bacillota</taxon>
        <taxon>Bacilli</taxon>
        <taxon>Bacillales</taxon>
        <taxon>Bacillaceae</taxon>
        <taxon>Pseudobacillus</taxon>
    </lineage>
</organism>
<sequence length="38" mass="4387">MVSYTEAIEMSRDQLNMLNVAIDIQAEKENQAMKSKKK</sequence>
<reference evidence="1 2" key="1">
    <citation type="submission" date="2015-01" db="EMBL/GenBank/DDBJ databases">
        <title>Genome Assembly of Bacillus badius MTCC 1458.</title>
        <authorList>
            <person name="Verma A."/>
            <person name="Khatri I."/>
            <person name="Mual P."/>
            <person name="Subramanian S."/>
            <person name="Krishnamurthi S."/>
        </authorList>
    </citation>
    <scope>NUCLEOTIDE SEQUENCE [LARGE SCALE GENOMIC DNA]</scope>
    <source>
        <strain evidence="1 2">MTCC 1458</strain>
    </source>
</reference>
<proteinExistence type="predicted"/>
<evidence type="ECO:0008006" key="3">
    <source>
        <dbReference type="Google" id="ProtNLM"/>
    </source>
</evidence>
<accession>A0ABR5ANV2</accession>
<comment type="caution">
    <text evidence="1">The sequence shown here is derived from an EMBL/GenBank/DDBJ whole genome shotgun (WGS) entry which is preliminary data.</text>
</comment>
<name>A0ABR5ANV2_BACBA</name>
<gene>
    <name evidence="1" type="ORF">SD77_3458</name>
</gene>
<dbReference type="Proteomes" id="UP000031982">
    <property type="component" value="Unassembled WGS sequence"/>
</dbReference>
<dbReference type="EMBL" id="JXLP01000031">
    <property type="protein sequence ID" value="KIL72723.1"/>
    <property type="molecule type" value="Genomic_DNA"/>
</dbReference>
<protein>
    <recommendedName>
        <fullName evidence="3">Phage protein</fullName>
    </recommendedName>
</protein>
<keyword evidence="2" id="KW-1185">Reference proteome</keyword>
<evidence type="ECO:0000313" key="1">
    <source>
        <dbReference type="EMBL" id="KIL72723.1"/>
    </source>
</evidence>
<evidence type="ECO:0000313" key="2">
    <source>
        <dbReference type="Proteomes" id="UP000031982"/>
    </source>
</evidence>